<dbReference type="EMBL" id="KV417573">
    <property type="protein sequence ID" value="KZP18332.1"/>
    <property type="molecule type" value="Genomic_DNA"/>
</dbReference>
<proteinExistence type="predicted"/>
<accession>A0A166GZQ5</accession>
<feature type="region of interest" description="Disordered" evidence="1">
    <location>
        <begin position="1"/>
        <end position="32"/>
    </location>
</feature>
<evidence type="ECO:0000313" key="2">
    <source>
        <dbReference type="EMBL" id="KZP18332.1"/>
    </source>
</evidence>
<dbReference type="Proteomes" id="UP000076532">
    <property type="component" value="Unassembled WGS sequence"/>
</dbReference>
<evidence type="ECO:0000313" key="3">
    <source>
        <dbReference type="Proteomes" id="UP000076532"/>
    </source>
</evidence>
<keyword evidence="3" id="KW-1185">Reference proteome</keyword>
<name>A0A166GZQ5_9AGAM</name>
<evidence type="ECO:0000256" key="1">
    <source>
        <dbReference type="SAM" id="MobiDB-lite"/>
    </source>
</evidence>
<reference evidence="2 3" key="1">
    <citation type="journal article" date="2016" name="Mol. Biol. Evol.">
        <title>Comparative Genomics of Early-Diverging Mushroom-Forming Fungi Provides Insights into the Origins of Lignocellulose Decay Capabilities.</title>
        <authorList>
            <person name="Nagy L.G."/>
            <person name="Riley R."/>
            <person name="Tritt A."/>
            <person name="Adam C."/>
            <person name="Daum C."/>
            <person name="Floudas D."/>
            <person name="Sun H."/>
            <person name="Yadav J.S."/>
            <person name="Pangilinan J."/>
            <person name="Larsson K.H."/>
            <person name="Matsuura K."/>
            <person name="Barry K."/>
            <person name="Labutti K."/>
            <person name="Kuo R."/>
            <person name="Ohm R.A."/>
            <person name="Bhattacharya S.S."/>
            <person name="Shirouzu T."/>
            <person name="Yoshinaga Y."/>
            <person name="Martin F.M."/>
            <person name="Grigoriev I.V."/>
            <person name="Hibbett D.S."/>
        </authorList>
    </citation>
    <scope>NUCLEOTIDE SEQUENCE [LARGE SCALE GENOMIC DNA]</scope>
    <source>
        <strain evidence="2 3">CBS 109695</strain>
    </source>
</reference>
<gene>
    <name evidence="2" type="ORF">FIBSPDRAFT_933465</name>
</gene>
<sequence length="170" mass="18548">MSCQQSKAVPRQYIKMGRREERMDEGQRDGDDDVVVGRDVVESKGHALGRSVKARDTLGSCSTDFNSISVPLVDKIQLVSVIGVATGVHSVTCDLCGTTIKLGARGAVNSIMDHRGHDNCKRIMLRQAKKAAKQRNLCGLLIWEPQAGEGYSEDAEMVNTSMQRTVMGLI</sequence>
<dbReference type="AlphaFoldDB" id="A0A166GZQ5"/>
<protein>
    <submittedName>
        <fullName evidence="2">Uncharacterized protein</fullName>
    </submittedName>
</protein>
<feature type="compositionally biased region" description="Basic and acidic residues" evidence="1">
    <location>
        <begin position="17"/>
        <end position="32"/>
    </location>
</feature>
<organism evidence="2 3">
    <name type="scientific">Athelia psychrophila</name>
    <dbReference type="NCBI Taxonomy" id="1759441"/>
    <lineage>
        <taxon>Eukaryota</taxon>
        <taxon>Fungi</taxon>
        <taxon>Dikarya</taxon>
        <taxon>Basidiomycota</taxon>
        <taxon>Agaricomycotina</taxon>
        <taxon>Agaricomycetes</taxon>
        <taxon>Agaricomycetidae</taxon>
        <taxon>Atheliales</taxon>
        <taxon>Atheliaceae</taxon>
        <taxon>Athelia</taxon>
    </lineage>
</organism>